<feature type="domain" description="Rhodanese" evidence="2">
    <location>
        <begin position="195"/>
        <end position="287"/>
    </location>
</feature>
<dbReference type="EMBL" id="CP007201">
    <property type="protein sequence ID" value="AHJ14331.1"/>
    <property type="molecule type" value="Genomic_DNA"/>
</dbReference>
<dbReference type="InterPro" id="IPR001763">
    <property type="entry name" value="Rhodanese-like_dom"/>
</dbReference>
<dbReference type="InterPro" id="IPR036873">
    <property type="entry name" value="Rhodanese-like_dom_sf"/>
</dbReference>
<dbReference type="PROSITE" id="PS51257">
    <property type="entry name" value="PROKAR_LIPOPROTEIN"/>
    <property type="match status" value="1"/>
</dbReference>
<dbReference type="PROSITE" id="PS50206">
    <property type="entry name" value="RHODANESE_3"/>
    <property type="match status" value="3"/>
</dbReference>
<gene>
    <name evidence="3" type="ORF">SMUL_3105</name>
</gene>
<dbReference type="CDD" id="cd00158">
    <property type="entry name" value="RHOD"/>
    <property type="match status" value="2"/>
</dbReference>
<dbReference type="PANTHER" id="PTHR43031:SF7">
    <property type="entry name" value="NITRIC OXIDE REDUCTASE FLRD-NAD(+) REDUCTASE"/>
    <property type="match status" value="1"/>
</dbReference>
<dbReference type="Gene3D" id="3.40.250.10">
    <property type="entry name" value="Rhodanese-like domain"/>
    <property type="match status" value="3"/>
</dbReference>
<accession>A0AA86AP51</accession>
<dbReference type="SMART" id="SM00450">
    <property type="entry name" value="RHOD"/>
    <property type="match status" value="3"/>
</dbReference>
<reference evidence="3 4" key="1">
    <citation type="journal article" date="2014" name="Environ. Microbiol.">
        <title>Insights into organohalide respiration and the versatile catabolism of Sulfurospirillum multivorans gained from comparative genomics and physiological studies.</title>
        <authorList>
            <person name="Goris T."/>
            <person name="Schubert T."/>
            <person name="Gadkari J."/>
            <person name="Wubet T."/>
            <person name="Tarkka M."/>
            <person name="Buscot F."/>
            <person name="Adrian L."/>
            <person name="Diekert G."/>
        </authorList>
    </citation>
    <scope>NUCLEOTIDE SEQUENCE [LARGE SCALE GENOMIC DNA]</scope>
    <source>
        <strain evidence="4">DM 12446 / JCM 15788 / NBRC 109480</strain>
    </source>
</reference>
<dbReference type="PROSITE" id="PS00380">
    <property type="entry name" value="RHODANESE_1"/>
    <property type="match status" value="1"/>
</dbReference>
<feature type="chain" id="PRO_5041739657" evidence="1">
    <location>
        <begin position="23"/>
        <end position="425"/>
    </location>
</feature>
<feature type="domain" description="Rhodanese" evidence="2">
    <location>
        <begin position="329"/>
        <end position="395"/>
    </location>
</feature>
<name>A0AA86AP51_SULMK</name>
<dbReference type="Pfam" id="PF00581">
    <property type="entry name" value="Rhodanese"/>
    <property type="match status" value="3"/>
</dbReference>
<dbReference type="InterPro" id="IPR001307">
    <property type="entry name" value="Thiosulphate_STrfase_CS"/>
</dbReference>
<dbReference type="RefSeq" id="WP_025346158.1">
    <property type="nucleotide sequence ID" value="NZ_CP007201.1"/>
</dbReference>
<organism evidence="3 4">
    <name type="scientific">Sulfurospirillum multivorans (strain DM 12446 / JCM 15788 / NBRC 109480)</name>
    <dbReference type="NCBI Taxonomy" id="1150621"/>
    <lineage>
        <taxon>Bacteria</taxon>
        <taxon>Pseudomonadati</taxon>
        <taxon>Campylobacterota</taxon>
        <taxon>Epsilonproteobacteria</taxon>
        <taxon>Campylobacterales</taxon>
        <taxon>Sulfurospirillaceae</taxon>
        <taxon>Sulfurospirillum</taxon>
    </lineage>
</organism>
<protein>
    <submittedName>
        <fullName evidence="3">Sulfurtransferase</fullName>
    </submittedName>
</protein>
<dbReference type="PANTHER" id="PTHR43031">
    <property type="entry name" value="FAD-DEPENDENT OXIDOREDUCTASE"/>
    <property type="match status" value="1"/>
</dbReference>
<evidence type="ECO:0000256" key="1">
    <source>
        <dbReference type="SAM" id="SignalP"/>
    </source>
</evidence>
<dbReference type="Proteomes" id="UP000019322">
    <property type="component" value="Chromosome"/>
</dbReference>
<feature type="signal peptide" evidence="1">
    <location>
        <begin position="1"/>
        <end position="22"/>
    </location>
</feature>
<dbReference type="AlphaFoldDB" id="A0AA86AP51"/>
<dbReference type="InterPro" id="IPR050229">
    <property type="entry name" value="GlpE_sulfurtransferase"/>
</dbReference>
<sequence length="425" mass="45969">MYKKISLALITATFLMTGCATATQTSTKIDSSIKAEDMPYDASKVDIASLKEPLPRVVKYLEEKSIPSSMLVDYKYVRDAIGNGTQKGAKALLLDARPTKSYLVMPGIPASLNVPGTAQDAFDSAYPQIEKLPKNHPILVHGGGYQCLYGPRLVTFLQAKGFTNIKLYLGSTPEYIQQPDGYKDITVYMAKGMFTKNEAVFLDARPLAMFQKETIVGAHYMNDTEFEKLKGRLPADLKTPIVTFCAGLECEKSHNLAKELKKMGYKNVSTFSGGLPAWKELKLPTTGGAKVEVPKVAVADKFLDGVKLGLDEGTVDGEWYKAAILSGKLASNIAVIDVRTPSEYKSGHLPGALNVEAGDLKAEAFLAKLPAGKVIVFSCATGGRAMEAWMKLNKAKLAGKALFFDANIKCSADGKCDIKVNEPLG</sequence>
<dbReference type="GO" id="GO:0004792">
    <property type="term" value="F:thiosulfate-cyanide sulfurtransferase activity"/>
    <property type="evidence" value="ECO:0007669"/>
    <property type="project" value="InterPro"/>
</dbReference>
<dbReference type="KEGG" id="smul:SMUL_3105"/>
<evidence type="ECO:0000313" key="4">
    <source>
        <dbReference type="Proteomes" id="UP000019322"/>
    </source>
</evidence>
<feature type="domain" description="Rhodanese" evidence="2">
    <location>
        <begin position="87"/>
        <end position="184"/>
    </location>
</feature>
<evidence type="ECO:0000313" key="3">
    <source>
        <dbReference type="EMBL" id="AHJ14331.1"/>
    </source>
</evidence>
<proteinExistence type="predicted"/>
<keyword evidence="1" id="KW-0732">Signal</keyword>
<dbReference type="SUPFAM" id="SSF52821">
    <property type="entry name" value="Rhodanese/Cell cycle control phosphatase"/>
    <property type="match status" value="3"/>
</dbReference>
<evidence type="ECO:0000259" key="2">
    <source>
        <dbReference type="PROSITE" id="PS50206"/>
    </source>
</evidence>